<name>A0A9W9K715_9EURO</name>
<dbReference type="OrthoDB" id="5192261at2759"/>
<evidence type="ECO:0000256" key="1">
    <source>
        <dbReference type="SAM" id="SignalP"/>
    </source>
</evidence>
<sequence length="163" mass="17056">MKFLPILTTLTTLTAASAIPPTDNALARRGDGPEDKSGNSQFVLQCEGTTVPNPGGAGGEGEGGGSYFNSNMVFNANGQKINPEACTQKDSVCDNCLFSGGGLSSPTNVTGCWNPPGGKRGCTIQFMYNGHDYDSDKGDKACGTTNQFQPFAFDLSALCYFNV</sequence>
<accession>A0A9W9K715</accession>
<reference evidence="2" key="2">
    <citation type="journal article" date="2023" name="IMA Fungus">
        <title>Comparative genomic study of the Penicillium genus elucidates a diverse pangenome and 15 lateral gene transfer events.</title>
        <authorList>
            <person name="Petersen C."/>
            <person name="Sorensen T."/>
            <person name="Nielsen M.R."/>
            <person name="Sondergaard T.E."/>
            <person name="Sorensen J.L."/>
            <person name="Fitzpatrick D.A."/>
            <person name="Frisvad J.C."/>
            <person name="Nielsen K.L."/>
        </authorList>
    </citation>
    <scope>NUCLEOTIDE SEQUENCE</scope>
    <source>
        <strain evidence="2">IBT 34128</strain>
    </source>
</reference>
<dbReference type="AlphaFoldDB" id="A0A9W9K715"/>
<evidence type="ECO:0000313" key="2">
    <source>
        <dbReference type="EMBL" id="KAJ5095459.1"/>
    </source>
</evidence>
<proteinExistence type="predicted"/>
<comment type="caution">
    <text evidence="2">The sequence shown here is derived from an EMBL/GenBank/DDBJ whole genome shotgun (WGS) entry which is preliminary data.</text>
</comment>
<keyword evidence="3" id="KW-1185">Reference proteome</keyword>
<dbReference type="GeneID" id="81394565"/>
<dbReference type="Proteomes" id="UP001141434">
    <property type="component" value="Unassembled WGS sequence"/>
</dbReference>
<gene>
    <name evidence="2" type="ORF">NUU61_004815</name>
</gene>
<dbReference type="EMBL" id="JAPMSZ010000007">
    <property type="protein sequence ID" value="KAJ5095459.1"/>
    <property type="molecule type" value="Genomic_DNA"/>
</dbReference>
<protein>
    <submittedName>
        <fullName evidence="2">Uncharacterized protein</fullName>
    </submittedName>
</protein>
<keyword evidence="1" id="KW-0732">Signal</keyword>
<dbReference type="RefSeq" id="XP_056511010.1">
    <property type="nucleotide sequence ID" value="XM_056655397.1"/>
</dbReference>
<feature type="signal peptide" evidence="1">
    <location>
        <begin position="1"/>
        <end position="18"/>
    </location>
</feature>
<feature type="chain" id="PRO_5040903058" evidence="1">
    <location>
        <begin position="19"/>
        <end position="163"/>
    </location>
</feature>
<reference evidence="2" key="1">
    <citation type="submission" date="2022-11" db="EMBL/GenBank/DDBJ databases">
        <authorList>
            <person name="Petersen C."/>
        </authorList>
    </citation>
    <scope>NUCLEOTIDE SEQUENCE</scope>
    <source>
        <strain evidence="2">IBT 34128</strain>
    </source>
</reference>
<evidence type="ECO:0000313" key="3">
    <source>
        <dbReference type="Proteomes" id="UP001141434"/>
    </source>
</evidence>
<organism evidence="2 3">
    <name type="scientific">Penicillium alfredii</name>
    <dbReference type="NCBI Taxonomy" id="1506179"/>
    <lineage>
        <taxon>Eukaryota</taxon>
        <taxon>Fungi</taxon>
        <taxon>Dikarya</taxon>
        <taxon>Ascomycota</taxon>
        <taxon>Pezizomycotina</taxon>
        <taxon>Eurotiomycetes</taxon>
        <taxon>Eurotiomycetidae</taxon>
        <taxon>Eurotiales</taxon>
        <taxon>Aspergillaceae</taxon>
        <taxon>Penicillium</taxon>
    </lineage>
</organism>